<evidence type="ECO:0000313" key="2">
    <source>
        <dbReference type="EMBL" id="TFY76015.1"/>
    </source>
</evidence>
<dbReference type="Gene3D" id="3.40.630.30">
    <property type="match status" value="1"/>
</dbReference>
<dbReference type="PROSITE" id="PS51186">
    <property type="entry name" value="GNAT"/>
    <property type="match status" value="1"/>
</dbReference>
<organism evidence="2 3">
    <name type="scientific">Hericium alpestre</name>
    <dbReference type="NCBI Taxonomy" id="135208"/>
    <lineage>
        <taxon>Eukaryota</taxon>
        <taxon>Fungi</taxon>
        <taxon>Dikarya</taxon>
        <taxon>Basidiomycota</taxon>
        <taxon>Agaricomycotina</taxon>
        <taxon>Agaricomycetes</taxon>
        <taxon>Russulales</taxon>
        <taxon>Hericiaceae</taxon>
        <taxon>Hericium</taxon>
    </lineage>
</organism>
<evidence type="ECO:0000259" key="1">
    <source>
        <dbReference type="PROSITE" id="PS51186"/>
    </source>
</evidence>
<dbReference type="PANTHER" id="PTHR43415:SF3">
    <property type="entry name" value="GNAT-FAMILY ACETYLTRANSFERASE"/>
    <property type="match status" value="1"/>
</dbReference>
<evidence type="ECO:0000313" key="3">
    <source>
        <dbReference type="Proteomes" id="UP000298061"/>
    </source>
</evidence>
<sequence>MFETSHLVLRAYRNSDADALQEMLNTYSVSIGASTDFVIPHPESFKDTLRELINKWTFYAVVEEKATGAFVGNAALRAQNKRDRDALLGIALVPEKWGKGYGTEVVNFLAEYAFDGLGMHRVSLEVFANNERAIALYKQAGFVQEGVKRKAAWIQGKWVDNVLMGILEEDFRETQQQAQQEKP</sequence>
<name>A0A4Y9ZN27_9AGAM</name>
<dbReference type="InterPro" id="IPR016181">
    <property type="entry name" value="Acyl_CoA_acyltransferase"/>
</dbReference>
<dbReference type="GO" id="GO:0016747">
    <property type="term" value="F:acyltransferase activity, transferring groups other than amino-acyl groups"/>
    <property type="evidence" value="ECO:0007669"/>
    <property type="project" value="InterPro"/>
</dbReference>
<dbReference type="Pfam" id="PF13302">
    <property type="entry name" value="Acetyltransf_3"/>
    <property type="match status" value="1"/>
</dbReference>
<dbReference type="Proteomes" id="UP000298061">
    <property type="component" value="Unassembled WGS sequence"/>
</dbReference>
<dbReference type="STRING" id="135208.A0A4Y9ZN27"/>
<dbReference type="InterPro" id="IPR000182">
    <property type="entry name" value="GNAT_dom"/>
</dbReference>
<feature type="domain" description="N-acetyltransferase" evidence="1">
    <location>
        <begin position="7"/>
        <end position="169"/>
    </location>
</feature>
<dbReference type="AlphaFoldDB" id="A0A4Y9ZN27"/>
<dbReference type="PANTHER" id="PTHR43415">
    <property type="entry name" value="SPERMIDINE N(1)-ACETYLTRANSFERASE"/>
    <property type="match status" value="1"/>
</dbReference>
<accession>A0A4Y9ZN27</accession>
<keyword evidence="3" id="KW-1185">Reference proteome</keyword>
<dbReference type="OrthoDB" id="630895at2759"/>
<comment type="caution">
    <text evidence="2">The sequence shown here is derived from an EMBL/GenBank/DDBJ whole genome shotgun (WGS) entry which is preliminary data.</text>
</comment>
<proteinExistence type="predicted"/>
<dbReference type="CDD" id="cd04301">
    <property type="entry name" value="NAT_SF"/>
    <property type="match status" value="1"/>
</dbReference>
<dbReference type="SUPFAM" id="SSF55729">
    <property type="entry name" value="Acyl-CoA N-acyltransferases (Nat)"/>
    <property type="match status" value="1"/>
</dbReference>
<gene>
    <name evidence="2" type="ORF">EWM64_g7997</name>
</gene>
<protein>
    <recommendedName>
        <fullName evidence="1">N-acetyltransferase domain-containing protein</fullName>
    </recommendedName>
</protein>
<dbReference type="EMBL" id="SFCI01001349">
    <property type="protein sequence ID" value="TFY76015.1"/>
    <property type="molecule type" value="Genomic_DNA"/>
</dbReference>
<reference evidence="2 3" key="1">
    <citation type="submission" date="2019-02" db="EMBL/GenBank/DDBJ databases">
        <title>Genome sequencing of the rare red list fungi Hericium alpestre (H. flagellum).</title>
        <authorList>
            <person name="Buettner E."/>
            <person name="Kellner H."/>
        </authorList>
    </citation>
    <scope>NUCLEOTIDE SEQUENCE [LARGE SCALE GENOMIC DNA]</scope>
    <source>
        <strain evidence="2 3">DSM 108284</strain>
    </source>
</reference>